<dbReference type="Pfam" id="PF22613">
    <property type="entry name" value="Transketolase_C_1"/>
    <property type="match status" value="1"/>
</dbReference>
<proteinExistence type="inferred from homology"/>
<evidence type="ECO:0000256" key="10">
    <source>
        <dbReference type="PIRSR" id="PIRSR605478-1"/>
    </source>
</evidence>
<feature type="binding site" evidence="12">
    <location>
        <position position="153"/>
    </location>
    <ligand>
        <name>thiamine diphosphate</name>
        <dbReference type="ChEBI" id="CHEBI:58937"/>
    </ligand>
</feature>
<keyword evidence="4 15" id="KW-0808">Transferase</keyword>
<feature type="binding site" evidence="12">
    <location>
        <position position="182"/>
    </location>
    <ligand>
        <name>thiamine diphosphate</name>
        <dbReference type="ChEBI" id="CHEBI:58937"/>
    </ligand>
</feature>
<evidence type="ECO:0000256" key="5">
    <source>
        <dbReference type="ARBA" id="ARBA00022723"/>
    </source>
</evidence>
<feature type="binding site" evidence="11">
    <location>
        <position position="257"/>
    </location>
    <ligand>
        <name>substrate</name>
    </ligand>
</feature>
<evidence type="ECO:0000256" key="4">
    <source>
        <dbReference type="ARBA" id="ARBA00022679"/>
    </source>
</evidence>
<feature type="binding site" evidence="11">
    <location>
        <position position="351"/>
    </location>
    <ligand>
        <name>substrate</name>
    </ligand>
</feature>
<feature type="site" description="Important for catalytic activity" evidence="14">
    <location>
        <position position="257"/>
    </location>
</feature>
<dbReference type="GO" id="GO:0005829">
    <property type="term" value="C:cytosol"/>
    <property type="evidence" value="ECO:0007669"/>
    <property type="project" value="TreeGrafter"/>
</dbReference>
<sequence length="657" mass="73481">MNIQNLAANTIRILSAEAIQKANSGHPGLPMGMADVATILWTEFLIHNPQDPKWISRDRFVLSGGHGSMLIYSLLYLSGYGVSIDDLKSFRQWNSKTPGHPEYGHLDGVETTTGPLGQGFGNSVGMAIASKMLGARFGNLFDKNFIYTFCGDGDLMEGISHETASLAGHLKLNNLIVFYDDNHITIEGHTHLAFSENIEKRFESYGWQVLRTDAYNHDEIRKAIINAQNEKEKPTIIICKSTIGYGSPNKANTHEVHGAPLGKDELLATKKNLNWNYDEEFFVPKEVKDLYEQRKKYLIEEYNKWNEQFTKWQNENKEKAELLKKYLKNWLPENLEEELLNAAPKEANATRSTSSKIIQKIAQLVPNFIGGSADLAPSTNTLMNGFVSISPGKFNGRNFHFGIREHGMGAIVNGIILYGGFKVFGATFFVFSDYMRPTIRLAALMKIPMINVFTHDSIFVGEDGPTHQPVEQLAALRAIPNSVVIRPADGIETAMAWAYALRKTDGPVSLILTRQKIDSFEREKDFKPEDALKGAYIISKEKNEKIDLIISASGSEVPVAVEAKKILENEFSIRVVSIPSKELFEKQNDDYKQSVIPNNVPLVIVEAATMFGWGDLFRQKLLLIGMNSFGSSAPYQVLAEKFGFTGKAVAEKIKQWI</sequence>
<dbReference type="PROSITE" id="PS00802">
    <property type="entry name" value="TRANSKETOLASE_2"/>
    <property type="match status" value="1"/>
</dbReference>
<feature type="binding site" evidence="11">
    <location>
        <position position="514"/>
    </location>
    <ligand>
        <name>substrate</name>
    </ligand>
</feature>
<dbReference type="InterPro" id="IPR020826">
    <property type="entry name" value="Transketolase_BS"/>
</dbReference>
<evidence type="ECO:0000256" key="8">
    <source>
        <dbReference type="ARBA" id="ARBA00049473"/>
    </source>
</evidence>
<dbReference type="InterPro" id="IPR005475">
    <property type="entry name" value="Transketolase-like_Pyr-bd"/>
</dbReference>
<dbReference type="SUPFAM" id="SSF52922">
    <property type="entry name" value="TK C-terminal domain-like"/>
    <property type="match status" value="1"/>
</dbReference>
<comment type="similarity">
    <text evidence="1 15">Belongs to the transketolase family.</text>
</comment>
<dbReference type="InterPro" id="IPR009014">
    <property type="entry name" value="Transketo_C/PFOR_II"/>
</dbReference>
<dbReference type="SUPFAM" id="SSF52518">
    <property type="entry name" value="Thiamin diphosphate-binding fold (THDP-binding)"/>
    <property type="match status" value="2"/>
</dbReference>
<keyword evidence="6 13" id="KW-0460">Magnesium</keyword>
<feature type="binding site" evidence="13">
    <location>
        <position position="182"/>
    </location>
    <ligand>
        <name>Mg(2+)</name>
        <dbReference type="ChEBI" id="CHEBI:18420"/>
    </ligand>
</feature>
<keyword evidence="19" id="KW-1185">Reference proteome</keyword>
<dbReference type="Proteomes" id="UP001221302">
    <property type="component" value="Unassembled WGS sequence"/>
</dbReference>
<evidence type="ECO:0000256" key="13">
    <source>
        <dbReference type="PIRSR" id="PIRSR605478-4"/>
    </source>
</evidence>
<dbReference type="EC" id="2.2.1.1" evidence="3 9"/>
<feature type="site" description="Important for catalytic activity" evidence="14">
    <location>
        <position position="26"/>
    </location>
</feature>
<dbReference type="CDD" id="cd02012">
    <property type="entry name" value="TPP_TK"/>
    <property type="match status" value="1"/>
</dbReference>
<keyword evidence="7 12" id="KW-0786">Thiamine pyrophosphate</keyword>
<keyword evidence="16" id="KW-0812">Transmembrane</keyword>
<feature type="binding site" evidence="13">
    <location>
        <position position="184"/>
    </location>
    <ligand>
        <name>Mg(2+)</name>
        <dbReference type="ChEBI" id="CHEBI:18420"/>
    </ligand>
</feature>
<evidence type="ECO:0000256" key="12">
    <source>
        <dbReference type="PIRSR" id="PIRSR605478-3"/>
    </source>
</evidence>
<dbReference type="EMBL" id="JARGDL010000029">
    <property type="protein sequence ID" value="MDF1613163.1"/>
    <property type="molecule type" value="Genomic_DNA"/>
</dbReference>
<feature type="binding site" evidence="12">
    <location>
        <position position="257"/>
    </location>
    <ligand>
        <name>thiamine diphosphate</name>
        <dbReference type="ChEBI" id="CHEBI:58937"/>
    </ligand>
</feature>
<feature type="binding site" evidence="12">
    <location>
        <position position="431"/>
    </location>
    <ligand>
        <name>thiamine diphosphate</name>
        <dbReference type="ChEBI" id="CHEBI:58937"/>
    </ligand>
</feature>
<dbReference type="InterPro" id="IPR005478">
    <property type="entry name" value="Transketolase_bac-like"/>
</dbReference>
<dbReference type="Pfam" id="PF00456">
    <property type="entry name" value="Transketolase_N"/>
    <property type="match status" value="1"/>
</dbReference>
<dbReference type="PANTHER" id="PTHR43522">
    <property type="entry name" value="TRANSKETOLASE"/>
    <property type="match status" value="1"/>
</dbReference>
<feature type="active site" description="Proton donor" evidence="10">
    <location>
        <position position="405"/>
    </location>
</feature>
<feature type="binding site" evidence="11">
    <location>
        <position position="463"/>
    </location>
    <ligand>
        <name>substrate</name>
    </ligand>
</feature>
<evidence type="ECO:0000256" key="15">
    <source>
        <dbReference type="RuleBase" id="RU004996"/>
    </source>
</evidence>
<feature type="binding site" evidence="11">
    <location>
        <position position="455"/>
    </location>
    <ligand>
        <name>substrate</name>
    </ligand>
</feature>
<dbReference type="InterPro" id="IPR049557">
    <property type="entry name" value="Transketolase_CS"/>
</dbReference>
<evidence type="ECO:0000256" key="14">
    <source>
        <dbReference type="PIRSR" id="PIRSR605478-5"/>
    </source>
</evidence>
<comment type="cofactor">
    <cofactor evidence="13">
        <name>Mg(2+)</name>
        <dbReference type="ChEBI" id="CHEBI:18420"/>
    </cofactor>
    <text evidence="13">Binds 1 Mg(2+) ion per subunit. Can also utilize other divalent metal cations, such as Ca(2+), Mn(2+) and Co(2+).</text>
</comment>
<dbReference type="InterPro" id="IPR029061">
    <property type="entry name" value="THDP-binding"/>
</dbReference>
<comment type="caution">
    <text evidence="18">The sequence shown here is derived from an EMBL/GenBank/DDBJ whole genome shotgun (WGS) entry which is preliminary data.</text>
</comment>
<gene>
    <name evidence="18" type="primary">tkt</name>
    <name evidence="18" type="ORF">P0M35_13435</name>
</gene>
<dbReference type="Pfam" id="PF02779">
    <property type="entry name" value="Transket_pyr"/>
    <property type="match status" value="1"/>
</dbReference>
<reference evidence="18" key="1">
    <citation type="submission" date="2023-03" db="EMBL/GenBank/DDBJ databases">
        <title>Stygiobacter electus gen. nov., sp. nov., facultatively anaerobic thermotolerant bacterium of the class Ignavibacteria from a well of Yessentuki mineral water deposit.</title>
        <authorList>
            <person name="Podosokorskaya O.A."/>
            <person name="Elcheninov A.G."/>
            <person name="Petrova N.F."/>
            <person name="Zavarzina D.G."/>
            <person name="Kublanov I.V."/>
            <person name="Merkel A.Y."/>
        </authorList>
    </citation>
    <scope>NUCLEOTIDE SEQUENCE</scope>
    <source>
        <strain evidence="18">09-Me</strain>
    </source>
</reference>
<evidence type="ECO:0000256" key="11">
    <source>
        <dbReference type="PIRSR" id="PIRSR605478-2"/>
    </source>
</evidence>
<comment type="cofactor">
    <cofactor evidence="12">
        <name>thiamine diphosphate</name>
        <dbReference type="ChEBI" id="CHEBI:58937"/>
    </cofactor>
    <text evidence="12">Binds 1 thiamine pyrophosphate per subunit. During the reaction, the substrate forms a covalent intermediate with the cofactor.</text>
</comment>
<evidence type="ECO:0000256" key="16">
    <source>
        <dbReference type="SAM" id="Phobius"/>
    </source>
</evidence>
<dbReference type="CDD" id="cd07033">
    <property type="entry name" value="TPP_PYR_DXS_TK_like"/>
    <property type="match status" value="1"/>
</dbReference>
<dbReference type="GO" id="GO:0006098">
    <property type="term" value="P:pentose-phosphate shunt"/>
    <property type="evidence" value="ECO:0007669"/>
    <property type="project" value="TreeGrafter"/>
</dbReference>
<dbReference type="NCBIfam" id="TIGR00232">
    <property type="entry name" value="tktlase_bact"/>
    <property type="match status" value="1"/>
</dbReference>
<dbReference type="InterPro" id="IPR033247">
    <property type="entry name" value="Transketolase_fam"/>
</dbReference>
<comment type="function">
    <text evidence="15">Catalyzes the transfer of a two-carbon ketol group from a ketose donor to an aldose acceptor, via a covalent intermediate with the cofactor thiamine pyrophosphate.</text>
</comment>
<name>A0AAE3P4J9_9BACT</name>
<dbReference type="GO" id="GO:0004802">
    <property type="term" value="F:transketolase activity"/>
    <property type="evidence" value="ECO:0007669"/>
    <property type="project" value="UniProtKB-UniRule"/>
</dbReference>
<accession>A0AAE3P4J9</accession>
<dbReference type="GO" id="GO:0046872">
    <property type="term" value="F:metal ion binding"/>
    <property type="evidence" value="ECO:0007669"/>
    <property type="project" value="UniProtKB-KW"/>
</dbReference>
<keyword evidence="16" id="KW-1133">Transmembrane helix</keyword>
<evidence type="ECO:0000313" key="19">
    <source>
        <dbReference type="Proteomes" id="UP001221302"/>
    </source>
</evidence>
<feature type="binding site" evidence="12">
    <location>
        <begin position="114"/>
        <end position="116"/>
    </location>
    <ligand>
        <name>thiamine diphosphate</name>
        <dbReference type="ChEBI" id="CHEBI:58937"/>
    </ligand>
</feature>
<evidence type="ECO:0000313" key="18">
    <source>
        <dbReference type="EMBL" id="MDF1613163.1"/>
    </source>
</evidence>
<feature type="transmembrane region" description="Helical" evidence="16">
    <location>
        <begin position="407"/>
        <end position="431"/>
    </location>
</feature>
<dbReference type="InterPro" id="IPR055152">
    <property type="entry name" value="Transketolase-like_C_2"/>
</dbReference>
<dbReference type="RefSeq" id="WP_321536934.1">
    <property type="nucleotide sequence ID" value="NZ_JARGDL010000029.1"/>
</dbReference>
<dbReference type="Gene3D" id="3.40.50.920">
    <property type="match status" value="1"/>
</dbReference>
<dbReference type="AlphaFoldDB" id="A0AAE3P4J9"/>
<evidence type="ECO:0000256" key="1">
    <source>
        <dbReference type="ARBA" id="ARBA00007131"/>
    </source>
</evidence>
<dbReference type="FunFam" id="3.40.50.970:FF:000004">
    <property type="entry name" value="Transketolase"/>
    <property type="match status" value="1"/>
</dbReference>
<organism evidence="18 19">
    <name type="scientific">Stygiobacter electus</name>
    <dbReference type="NCBI Taxonomy" id="3032292"/>
    <lineage>
        <taxon>Bacteria</taxon>
        <taxon>Pseudomonadati</taxon>
        <taxon>Ignavibacteriota</taxon>
        <taxon>Ignavibacteria</taxon>
        <taxon>Ignavibacteriales</taxon>
        <taxon>Melioribacteraceae</taxon>
        <taxon>Stygiobacter</taxon>
    </lineage>
</organism>
<evidence type="ECO:0000256" key="3">
    <source>
        <dbReference type="ARBA" id="ARBA00013152"/>
    </source>
</evidence>
<dbReference type="Gene3D" id="3.40.50.970">
    <property type="match status" value="2"/>
</dbReference>
<keyword evidence="16" id="KW-0472">Membrane</keyword>
<comment type="catalytic activity">
    <reaction evidence="8 15">
        <text>D-sedoheptulose 7-phosphate + D-glyceraldehyde 3-phosphate = aldehydo-D-ribose 5-phosphate + D-xylulose 5-phosphate</text>
        <dbReference type="Rhea" id="RHEA:10508"/>
        <dbReference type="ChEBI" id="CHEBI:57483"/>
        <dbReference type="ChEBI" id="CHEBI:57737"/>
        <dbReference type="ChEBI" id="CHEBI:58273"/>
        <dbReference type="ChEBI" id="CHEBI:59776"/>
        <dbReference type="EC" id="2.2.1.1"/>
    </reaction>
</comment>
<evidence type="ECO:0000256" key="9">
    <source>
        <dbReference type="NCBIfam" id="TIGR00232"/>
    </source>
</evidence>
<evidence type="ECO:0000259" key="17">
    <source>
        <dbReference type="SMART" id="SM00861"/>
    </source>
</evidence>
<dbReference type="InterPro" id="IPR005474">
    <property type="entry name" value="Transketolase_N"/>
</dbReference>
<dbReference type="PANTHER" id="PTHR43522:SF2">
    <property type="entry name" value="TRANSKETOLASE 1-RELATED"/>
    <property type="match status" value="1"/>
</dbReference>
<keyword evidence="15" id="KW-0106">Calcium</keyword>
<feature type="binding site" evidence="11">
    <location>
        <position position="26"/>
    </location>
    <ligand>
        <name>substrate</name>
    </ligand>
</feature>
<dbReference type="PROSITE" id="PS00801">
    <property type="entry name" value="TRANSKETOLASE_1"/>
    <property type="match status" value="1"/>
</dbReference>
<feature type="binding site" evidence="13">
    <location>
        <position position="152"/>
    </location>
    <ligand>
        <name>Mg(2+)</name>
        <dbReference type="ChEBI" id="CHEBI:18420"/>
    </ligand>
</feature>
<feature type="binding site" evidence="11">
    <location>
        <position position="378"/>
    </location>
    <ligand>
        <name>substrate</name>
    </ligand>
</feature>
<evidence type="ECO:0000256" key="2">
    <source>
        <dbReference type="ARBA" id="ARBA00011738"/>
    </source>
</evidence>
<feature type="binding site" evidence="12">
    <location>
        <position position="66"/>
    </location>
    <ligand>
        <name>thiamine diphosphate</name>
        <dbReference type="ChEBI" id="CHEBI:58937"/>
    </ligand>
</feature>
<dbReference type="SMART" id="SM00861">
    <property type="entry name" value="Transket_pyr"/>
    <property type="match status" value="1"/>
</dbReference>
<keyword evidence="5 13" id="KW-0479">Metal-binding</keyword>
<dbReference type="FunFam" id="3.40.50.970:FF:000003">
    <property type="entry name" value="Transketolase"/>
    <property type="match status" value="1"/>
</dbReference>
<feature type="binding site" evidence="11">
    <location>
        <position position="467"/>
    </location>
    <ligand>
        <name>substrate</name>
    </ligand>
</feature>
<feature type="domain" description="Transketolase-like pyrimidine-binding" evidence="17">
    <location>
        <begin position="348"/>
        <end position="519"/>
    </location>
</feature>
<protein>
    <recommendedName>
        <fullName evidence="3 9">Transketolase</fullName>
        <ecNumber evidence="3 9">2.2.1.1</ecNumber>
    </recommendedName>
</protein>
<evidence type="ECO:0000256" key="6">
    <source>
        <dbReference type="ARBA" id="ARBA00022842"/>
    </source>
</evidence>
<comment type="cofactor">
    <cofactor evidence="15">
        <name>Mg(2+)</name>
        <dbReference type="ChEBI" id="CHEBI:18420"/>
    </cofactor>
    <cofactor evidence="15">
        <name>Ca(2+)</name>
        <dbReference type="ChEBI" id="CHEBI:29108"/>
    </cofactor>
    <cofactor evidence="15">
        <name>Mn(2+)</name>
        <dbReference type="ChEBI" id="CHEBI:29035"/>
    </cofactor>
    <cofactor evidence="15">
        <name>Co(2+)</name>
        <dbReference type="ChEBI" id="CHEBI:48828"/>
    </cofactor>
    <text evidence="15">Binds 1 Mg(2+) ion per subunit. Can also utilize other divalent metal cations, such as Ca(2+), Mn(2+) and Co(2+).</text>
</comment>
<evidence type="ECO:0000256" key="7">
    <source>
        <dbReference type="ARBA" id="ARBA00023052"/>
    </source>
</evidence>
<comment type="subunit">
    <text evidence="2 15">Homodimer.</text>
</comment>